<feature type="domain" description="F-box" evidence="1">
    <location>
        <begin position="10"/>
        <end position="56"/>
    </location>
</feature>
<reference evidence="2" key="1">
    <citation type="submission" date="2025-08" db="UniProtKB">
        <authorList>
            <consortium name="Ensembl"/>
        </authorList>
    </citation>
    <scope>IDENTIFICATION</scope>
</reference>
<reference evidence="2" key="2">
    <citation type="submission" date="2025-09" db="UniProtKB">
        <authorList>
            <consortium name="Ensembl"/>
        </authorList>
    </citation>
    <scope>IDENTIFICATION</scope>
</reference>
<organism evidence="2 3">
    <name type="scientific">Mola mola</name>
    <name type="common">Ocean sunfish</name>
    <name type="synonym">Tetraodon mola</name>
    <dbReference type="NCBI Taxonomy" id="94237"/>
    <lineage>
        <taxon>Eukaryota</taxon>
        <taxon>Metazoa</taxon>
        <taxon>Chordata</taxon>
        <taxon>Craniata</taxon>
        <taxon>Vertebrata</taxon>
        <taxon>Euteleostomi</taxon>
        <taxon>Actinopterygii</taxon>
        <taxon>Neopterygii</taxon>
        <taxon>Teleostei</taxon>
        <taxon>Neoteleostei</taxon>
        <taxon>Acanthomorphata</taxon>
        <taxon>Eupercaria</taxon>
        <taxon>Tetraodontiformes</taxon>
        <taxon>Molidae</taxon>
        <taxon>Mola</taxon>
    </lineage>
</organism>
<accession>A0A3Q4APE8</accession>
<dbReference type="InterPro" id="IPR036047">
    <property type="entry name" value="F-box-like_dom_sf"/>
</dbReference>
<dbReference type="Proteomes" id="UP000261620">
    <property type="component" value="Unplaced"/>
</dbReference>
<keyword evidence="3" id="KW-1185">Reference proteome</keyword>
<dbReference type="SUPFAM" id="SSF81383">
    <property type="entry name" value="F-box domain"/>
    <property type="match status" value="1"/>
</dbReference>
<dbReference type="Ensembl" id="ENSMMOT00000006419.1">
    <property type="protein sequence ID" value="ENSMMOP00000006305.1"/>
    <property type="gene ID" value="ENSMMOG00000004934.1"/>
</dbReference>
<evidence type="ECO:0000313" key="2">
    <source>
        <dbReference type="Ensembl" id="ENSMMOP00000006305.1"/>
    </source>
</evidence>
<sequence length="430" mass="48116">MKPCHPSLRSPSCPALPAEVWYHVFGFLSVEDKFSVRASCKSFRKLVDHGSLWRDWWVVLGFLRGKYNSKFWASLRRRKLHSVVVRRCRAKDWKQLAQSLPALTTLVLEHTSDARPDCLHGFPSLKRLAIRNSSTSVLLTAFTVCHPQQLTHLTLCDVTFPAITTGVFISAISQFINLTWLVCHKVGIRAMFAPMIRSILKCLPELKHLSLSTESLIVYPLASTEPLGGDGPPLSSLELRDCASDILPEDAMKLMPGLKSLALFRKLSKEGGGRTSVMWSLKTWLRALPQLSTLVVVRGPPVFTYVASIPASVTRLTLVSGFNTVDVEAVAARVPNLQHFHIDPWPHATQIPKLFPKLKSLKVRLGRIPEKAFLDLHQLQDLEILEVVGSHPHLSELAAKLRTLTKDRVQVVTSHHKRDVLSCSCVCQAY</sequence>
<dbReference type="PANTHER" id="PTHR38926:SF72">
    <property type="entry name" value="IM:7136021-RELATED"/>
    <property type="match status" value="1"/>
</dbReference>
<dbReference type="STRING" id="94237.ENSMMOP00000006305"/>
<dbReference type="Gene3D" id="1.20.1280.50">
    <property type="match status" value="1"/>
</dbReference>
<name>A0A3Q4APE8_MOLML</name>
<dbReference type="PANTHER" id="PTHR38926">
    <property type="entry name" value="F-BOX DOMAIN CONTAINING PROTEIN, EXPRESSED"/>
    <property type="match status" value="1"/>
</dbReference>
<dbReference type="SMART" id="SM00256">
    <property type="entry name" value="FBOX"/>
    <property type="match status" value="1"/>
</dbReference>
<protein>
    <recommendedName>
        <fullName evidence="1">F-box domain-containing protein</fullName>
    </recommendedName>
</protein>
<dbReference type="Gene3D" id="3.80.10.10">
    <property type="entry name" value="Ribonuclease Inhibitor"/>
    <property type="match status" value="1"/>
</dbReference>
<dbReference type="InterPro" id="IPR001810">
    <property type="entry name" value="F-box_dom"/>
</dbReference>
<evidence type="ECO:0000259" key="1">
    <source>
        <dbReference type="PROSITE" id="PS50181"/>
    </source>
</evidence>
<dbReference type="Pfam" id="PF12937">
    <property type="entry name" value="F-box-like"/>
    <property type="match status" value="1"/>
</dbReference>
<dbReference type="SUPFAM" id="SSF52047">
    <property type="entry name" value="RNI-like"/>
    <property type="match status" value="1"/>
</dbReference>
<proteinExistence type="predicted"/>
<dbReference type="InterPro" id="IPR032675">
    <property type="entry name" value="LRR_dom_sf"/>
</dbReference>
<dbReference type="PROSITE" id="PS50181">
    <property type="entry name" value="FBOX"/>
    <property type="match status" value="1"/>
</dbReference>
<evidence type="ECO:0000313" key="3">
    <source>
        <dbReference type="Proteomes" id="UP000261620"/>
    </source>
</evidence>
<dbReference type="AlphaFoldDB" id="A0A3Q4APE8"/>
<dbReference type="OMA" id="HIDPWPS"/>